<comment type="similarity">
    <text evidence="2 13">Belongs to the radical SAM superfamily. Biotin synthase family.</text>
</comment>
<dbReference type="GO" id="GO:0005506">
    <property type="term" value="F:iron ion binding"/>
    <property type="evidence" value="ECO:0007669"/>
    <property type="project" value="UniProtKB-UniRule"/>
</dbReference>
<feature type="domain" description="Radical SAM core" evidence="15">
    <location>
        <begin position="48"/>
        <end position="274"/>
    </location>
</feature>
<dbReference type="GO" id="GO:0004076">
    <property type="term" value="F:biotin synthase activity"/>
    <property type="evidence" value="ECO:0007669"/>
    <property type="project" value="UniProtKB-UniRule"/>
</dbReference>
<evidence type="ECO:0000259" key="15">
    <source>
        <dbReference type="PROSITE" id="PS51918"/>
    </source>
</evidence>
<evidence type="ECO:0000256" key="3">
    <source>
        <dbReference type="ARBA" id="ARBA00012236"/>
    </source>
</evidence>
<keyword evidence="9 13" id="KW-0093">Biotin biosynthesis</keyword>
<dbReference type="EMBL" id="CP014230">
    <property type="protein sequence ID" value="AMD93190.1"/>
    <property type="molecule type" value="Genomic_DNA"/>
</dbReference>
<comment type="caution">
    <text evidence="13">Lacks conserved residue(s) required for the propagation of feature annotation.</text>
</comment>
<comment type="cofactor">
    <cofactor evidence="13">
        <name>[2Fe-2S] cluster</name>
        <dbReference type="ChEBI" id="CHEBI:190135"/>
    </cofactor>
    <text evidence="13">Binds 1 [2Fe-2S] cluster. The cluster is coordinated with 3 cysteines and 1 arginine.</text>
</comment>
<dbReference type="Pfam" id="PF04055">
    <property type="entry name" value="Radical_SAM"/>
    <property type="match status" value="1"/>
</dbReference>
<dbReference type="STRING" id="888061.AXF15_08805"/>
<comment type="pathway">
    <text evidence="1 13">Cofactor biosynthesis; biotin biosynthesis; biotin from 7,8-diaminononanoate: step 2/2.</text>
</comment>
<dbReference type="Proteomes" id="UP000063964">
    <property type="component" value="Chromosome"/>
</dbReference>
<dbReference type="InterPro" id="IPR024177">
    <property type="entry name" value="Biotin_synthase"/>
</dbReference>
<reference evidence="17" key="1">
    <citation type="submission" date="2016-02" db="EMBL/GenBank/DDBJ databases">
        <authorList>
            <person name="Holder M.E."/>
            <person name="Ajami N.J."/>
            <person name="Petrosino J.F."/>
        </authorList>
    </citation>
    <scope>NUCLEOTIDE SEQUENCE [LARGE SCALE GENOMIC DNA]</scope>
    <source>
        <strain evidence="17">DSM 12838</strain>
    </source>
</reference>
<evidence type="ECO:0000256" key="10">
    <source>
        <dbReference type="ARBA" id="ARBA00023004"/>
    </source>
</evidence>
<dbReference type="CDD" id="cd01335">
    <property type="entry name" value="Radical_SAM"/>
    <property type="match status" value="1"/>
</dbReference>
<keyword evidence="8 13" id="KW-0479">Metal-binding</keyword>
<keyword evidence="7 13" id="KW-0001">2Fe-2S</keyword>
<comment type="function">
    <text evidence="13">Catalyzes the conversion of dethiobiotin (DTB) to biotin by the insertion of a sulfur atom into dethiobiotin via a radical-based mechanism.</text>
</comment>
<feature type="binding site" evidence="13 14">
    <location>
        <position position="142"/>
    </location>
    <ligand>
        <name>[2Fe-2S] cluster</name>
        <dbReference type="ChEBI" id="CHEBI:190135"/>
    </ligand>
</feature>
<dbReference type="PROSITE" id="PS51918">
    <property type="entry name" value="RADICAL_SAM"/>
    <property type="match status" value="1"/>
</dbReference>
<evidence type="ECO:0000256" key="4">
    <source>
        <dbReference type="ARBA" id="ARBA00022485"/>
    </source>
</evidence>
<dbReference type="InterPro" id="IPR058240">
    <property type="entry name" value="rSAM_sf"/>
</dbReference>
<evidence type="ECO:0000256" key="5">
    <source>
        <dbReference type="ARBA" id="ARBA00022679"/>
    </source>
</evidence>
<dbReference type="GO" id="GO:0051537">
    <property type="term" value="F:2 iron, 2 sulfur cluster binding"/>
    <property type="evidence" value="ECO:0007669"/>
    <property type="project" value="UniProtKB-KW"/>
</dbReference>
<comment type="subunit">
    <text evidence="13">Homodimer.</text>
</comment>
<comment type="cofactor">
    <cofactor evidence="14">
        <name>[2Fe-2S] cluster</name>
        <dbReference type="ChEBI" id="CHEBI:190135"/>
    </cofactor>
    <text evidence="14">Binds 1 [2Fe-2S] cluster. The cluster is coordinated with 3 cysteines and 1 arginine.</text>
</comment>
<dbReference type="InterPro" id="IPR006638">
    <property type="entry name" value="Elp3/MiaA/NifB-like_rSAM"/>
</dbReference>
<dbReference type="UniPathway" id="UPA00078">
    <property type="reaction ID" value="UER00162"/>
</dbReference>
<evidence type="ECO:0000256" key="9">
    <source>
        <dbReference type="ARBA" id="ARBA00022756"/>
    </source>
</evidence>
<dbReference type="PANTHER" id="PTHR22976">
    <property type="entry name" value="BIOTIN SYNTHASE"/>
    <property type="match status" value="1"/>
</dbReference>
<evidence type="ECO:0000256" key="13">
    <source>
        <dbReference type="HAMAP-Rule" id="MF_01694"/>
    </source>
</evidence>
<dbReference type="EC" id="2.8.1.6" evidence="3 13"/>
<dbReference type="InterPro" id="IPR002684">
    <property type="entry name" value="Biotin_synth/BioAB"/>
</dbReference>
<sequence length="324" mass="35077">MRHPLIASLSAAVLNGASLSEAQGRSLTALDRAHTVELLFAAHEIARHFARTPFSCSIINAKSGTCSQDCRFCAQSARYSTSAPTHPLLPLQELIDRGLAMHAAGASCYSIVTSGLRLTDTEIDRVCRCAEYLVRHTRLTVSASLGLLSPEQAGRLARSGLSRYHHNLETARSHFTEICTTHAYEEDVDTLHTAREHGLGICSGGILGLGETFDQRIELAATLAELNVDVVPVNFLNPIPGTPLEKSPLLTPHDALKSVALLRFMLPRADITIAGGREAVLGDYLSWVPLAGANGVMIGNYLTTAGRDLGRDMRMLEQGQWIWS</sequence>
<dbReference type="SMART" id="SM00729">
    <property type="entry name" value="Elp3"/>
    <property type="match status" value="1"/>
</dbReference>
<dbReference type="SFLD" id="SFLDS00029">
    <property type="entry name" value="Radical_SAM"/>
    <property type="match status" value="1"/>
</dbReference>
<feature type="binding site" evidence="13 14">
    <location>
        <position position="66"/>
    </location>
    <ligand>
        <name>[4Fe-4S] cluster</name>
        <dbReference type="ChEBI" id="CHEBI:49883"/>
        <note>4Fe-4S-S-AdoMet</note>
    </ligand>
</feature>
<evidence type="ECO:0000256" key="11">
    <source>
        <dbReference type="ARBA" id="ARBA00023014"/>
    </source>
</evidence>
<dbReference type="AlphaFoldDB" id="A0A0X8JQR0"/>
<dbReference type="SMART" id="SM00876">
    <property type="entry name" value="BATS"/>
    <property type="match status" value="1"/>
</dbReference>
<dbReference type="InterPro" id="IPR007197">
    <property type="entry name" value="rSAM"/>
</dbReference>
<dbReference type="RefSeq" id="WP_066606189.1">
    <property type="nucleotide sequence ID" value="NZ_CP014230.1"/>
</dbReference>
<evidence type="ECO:0000256" key="2">
    <source>
        <dbReference type="ARBA" id="ARBA00010765"/>
    </source>
</evidence>
<evidence type="ECO:0000256" key="14">
    <source>
        <dbReference type="PIRSR" id="PIRSR001619-1"/>
    </source>
</evidence>
<accession>A0A0X8JQR0</accession>
<feature type="binding site" evidence="13 14">
    <location>
        <position position="70"/>
    </location>
    <ligand>
        <name>[4Fe-4S] cluster</name>
        <dbReference type="ChEBI" id="CHEBI:49883"/>
        <note>4Fe-4S-S-AdoMet</note>
    </ligand>
</feature>
<evidence type="ECO:0000313" key="17">
    <source>
        <dbReference type="Proteomes" id="UP000063964"/>
    </source>
</evidence>
<dbReference type="Gene3D" id="3.20.20.70">
    <property type="entry name" value="Aldolase class I"/>
    <property type="match status" value="1"/>
</dbReference>
<evidence type="ECO:0000256" key="1">
    <source>
        <dbReference type="ARBA" id="ARBA00004942"/>
    </source>
</evidence>
<keyword evidence="11 13" id="KW-0411">Iron-sulfur</keyword>
<protein>
    <recommendedName>
        <fullName evidence="3 13">Biotin synthase</fullName>
        <ecNumber evidence="3 13">2.8.1.6</ecNumber>
    </recommendedName>
</protein>
<name>A0A0X8JQR0_9BACT</name>
<keyword evidence="4 13" id="KW-0004">4Fe-4S</keyword>
<dbReference type="InterPro" id="IPR013785">
    <property type="entry name" value="Aldolase_TIM"/>
</dbReference>
<dbReference type="InterPro" id="IPR010722">
    <property type="entry name" value="BATS_dom"/>
</dbReference>
<dbReference type="PIRSF" id="PIRSF001619">
    <property type="entry name" value="Biotin_synth"/>
    <property type="match status" value="1"/>
</dbReference>
<dbReference type="GO" id="GO:0051539">
    <property type="term" value="F:4 iron, 4 sulfur cluster binding"/>
    <property type="evidence" value="ECO:0007669"/>
    <property type="project" value="UniProtKB-KW"/>
</dbReference>
<keyword evidence="5 13" id="KW-0808">Transferase</keyword>
<dbReference type="SUPFAM" id="SSF102114">
    <property type="entry name" value="Radical SAM enzymes"/>
    <property type="match status" value="1"/>
</dbReference>
<dbReference type="NCBIfam" id="TIGR00433">
    <property type="entry name" value="bioB"/>
    <property type="match status" value="1"/>
</dbReference>
<dbReference type="SFLD" id="SFLDG01278">
    <property type="entry name" value="biotin_synthase_like"/>
    <property type="match status" value="1"/>
</dbReference>
<feature type="binding site" evidence="13 14">
    <location>
        <position position="73"/>
    </location>
    <ligand>
        <name>[4Fe-4S] cluster</name>
        <dbReference type="ChEBI" id="CHEBI:49883"/>
        <note>4Fe-4S-S-AdoMet</note>
    </ligand>
</feature>
<keyword evidence="6 13" id="KW-0949">S-adenosyl-L-methionine</keyword>
<comment type="catalytic activity">
    <reaction evidence="12 13">
        <text>(4R,5S)-dethiobiotin + (sulfur carrier)-SH + 2 reduced [2Fe-2S]-[ferredoxin] + 2 S-adenosyl-L-methionine = (sulfur carrier)-H + biotin + 2 5'-deoxyadenosine + 2 L-methionine + 2 oxidized [2Fe-2S]-[ferredoxin]</text>
        <dbReference type="Rhea" id="RHEA:22060"/>
        <dbReference type="Rhea" id="RHEA-COMP:10000"/>
        <dbReference type="Rhea" id="RHEA-COMP:10001"/>
        <dbReference type="Rhea" id="RHEA-COMP:14737"/>
        <dbReference type="Rhea" id="RHEA-COMP:14739"/>
        <dbReference type="ChEBI" id="CHEBI:17319"/>
        <dbReference type="ChEBI" id="CHEBI:29917"/>
        <dbReference type="ChEBI" id="CHEBI:33737"/>
        <dbReference type="ChEBI" id="CHEBI:33738"/>
        <dbReference type="ChEBI" id="CHEBI:57586"/>
        <dbReference type="ChEBI" id="CHEBI:57844"/>
        <dbReference type="ChEBI" id="CHEBI:59789"/>
        <dbReference type="ChEBI" id="CHEBI:64428"/>
        <dbReference type="ChEBI" id="CHEBI:149473"/>
        <dbReference type="EC" id="2.8.1.6"/>
    </reaction>
</comment>
<evidence type="ECO:0000256" key="7">
    <source>
        <dbReference type="ARBA" id="ARBA00022714"/>
    </source>
</evidence>
<proteinExistence type="inferred from homology"/>
<evidence type="ECO:0000256" key="12">
    <source>
        <dbReference type="ARBA" id="ARBA00051157"/>
    </source>
</evidence>
<dbReference type="SFLD" id="SFLDG01060">
    <property type="entry name" value="BATS_domain_containing"/>
    <property type="match status" value="1"/>
</dbReference>
<dbReference type="Pfam" id="PF06968">
    <property type="entry name" value="BATS"/>
    <property type="match status" value="1"/>
</dbReference>
<comment type="cofactor">
    <cofactor evidence="13 14">
        <name>[4Fe-4S] cluster</name>
        <dbReference type="ChEBI" id="CHEBI:49883"/>
    </cofactor>
    <text evidence="13 14">Binds 1 [4Fe-4S] cluster. The cluster is coordinated with 3 cysteines and an exchangeable S-adenosyl-L-methionine.</text>
</comment>
<feature type="binding site" evidence="13 14">
    <location>
        <position position="110"/>
    </location>
    <ligand>
        <name>[2Fe-2S] cluster</name>
        <dbReference type="ChEBI" id="CHEBI:190135"/>
    </ligand>
</feature>
<dbReference type="PANTHER" id="PTHR22976:SF2">
    <property type="entry name" value="BIOTIN SYNTHASE, MITOCHONDRIAL"/>
    <property type="match status" value="1"/>
</dbReference>
<organism evidence="16 17">
    <name type="scientific">Desulfomicrobium orale DSM 12838</name>
    <dbReference type="NCBI Taxonomy" id="888061"/>
    <lineage>
        <taxon>Bacteria</taxon>
        <taxon>Pseudomonadati</taxon>
        <taxon>Thermodesulfobacteriota</taxon>
        <taxon>Desulfovibrionia</taxon>
        <taxon>Desulfovibrionales</taxon>
        <taxon>Desulfomicrobiaceae</taxon>
        <taxon>Desulfomicrobium</taxon>
    </lineage>
</organism>
<keyword evidence="10 13" id="KW-0408">Iron</keyword>
<gene>
    <name evidence="13" type="primary">bioB</name>
    <name evidence="16" type="ORF">AXF15_08805</name>
</gene>
<dbReference type="GO" id="GO:0009102">
    <property type="term" value="P:biotin biosynthetic process"/>
    <property type="evidence" value="ECO:0007669"/>
    <property type="project" value="UniProtKB-UniRule"/>
</dbReference>
<dbReference type="KEGG" id="doa:AXF15_08805"/>
<keyword evidence="17" id="KW-1185">Reference proteome</keyword>
<evidence type="ECO:0000313" key="16">
    <source>
        <dbReference type="EMBL" id="AMD93190.1"/>
    </source>
</evidence>
<evidence type="ECO:0000256" key="8">
    <source>
        <dbReference type="ARBA" id="ARBA00022723"/>
    </source>
</evidence>
<feature type="binding site" evidence="13 14">
    <location>
        <position position="202"/>
    </location>
    <ligand>
        <name>[2Fe-2S] cluster</name>
        <dbReference type="ChEBI" id="CHEBI:190135"/>
    </ligand>
</feature>
<dbReference type="HAMAP" id="MF_01694">
    <property type="entry name" value="BioB"/>
    <property type="match status" value="1"/>
</dbReference>
<evidence type="ECO:0000256" key="6">
    <source>
        <dbReference type="ARBA" id="ARBA00022691"/>
    </source>
</evidence>